<name>A0AC35F7U7_9BILA</name>
<proteinExistence type="predicted"/>
<dbReference type="WBParaSite" id="PS1159_v2.g146.t1">
    <property type="protein sequence ID" value="PS1159_v2.g146.t1"/>
    <property type="gene ID" value="PS1159_v2.g146"/>
</dbReference>
<evidence type="ECO:0000313" key="2">
    <source>
        <dbReference type="WBParaSite" id="PS1159_v2.g146.t1"/>
    </source>
</evidence>
<protein>
    <submittedName>
        <fullName evidence="2">Uncharacterized protein</fullName>
    </submittedName>
</protein>
<accession>A0AC35F7U7</accession>
<sequence>MNLTPRTNEDRFKLLEEENETLQKKINSILCRQTFSFPFKYLKFWKKRDKRYSTNATTDSYNHSIVKPKETIEAEFADFVSSDSIQITKINNAGLLFIKIGECPPLNKLSRNFTQKLKSYSNVFKLIEEIVVSLKTVFTASEGGPIALLINSTDLKSSLLQSFNAILDSKSLKDKMEQHFHVPLITKENAVAWMKFDFTAEITAEEKCFFGKKIIEIDFTFYSFYFPTIEDFEDAFKNAEKAEPKMTSKMEQ</sequence>
<organism evidence="1 2">
    <name type="scientific">Panagrolaimus sp. PS1159</name>
    <dbReference type="NCBI Taxonomy" id="55785"/>
    <lineage>
        <taxon>Eukaryota</taxon>
        <taxon>Metazoa</taxon>
        <taxon>Ecdysozoa</taxon>
        <taxon>Nematoda</taxon>
        <taxon>Chromadorea</taxon>
        <taxon>Rhabditida</taxon>
        <taxon>Tylenchina</taxon>
        <taxon>Panagrolaimomorpha</taxon>
        <taxon>Panagrolaimoidea</taxon>
        <taxon>Panagrolaimidae</taxon>
        <taxon>Panagrolaimus</taxon>
    </lineage>
</organism>
<evidence type="ECO:0000313" key="1">
    <source>
        <dbReference type="Proteomes" id="UP000887580"/>
    </source>
</evidence>
<dbReference type="Proteomes" id="UP000887580">
    <property type="component" value="Unplaced"/>
</dbReference>
<reference evidence="2" key="1">
    <citation type="submission" date="2022-11" db="UniProtKB">
        <authorList>
            <consortium name="WormBaseParasite"/>
        </authorList>
    </citation>
    <scope>IDENTIFICATION</scope>
</reference>